<dbReference type="EMBL" id="FWFQ01000014">
    <property type="protein sequence ID" value="SLN43441.1"/>
    <property type="molecule type" value="Genomic_DNA"/>
</dbReference>
<organism evidence="5 6">
    <name type="scientific">Pseudoruegeria aquimaris</name>
    <dbReference type="NCBI Taxonomy" id="393663"/>
    <lineage>
        <taxon>Bacteria</taxon>
        <taxon>Pseudomonadati</taxon>
        <taxon>Pseudomonadota</taxon>
        <taxon>Alphaproteobacteria</taxon>
        <taxon>Rhodobacterales</taxon>
        <taxon>Roseobacteraceae</taxon>
        <taxon>Pseudoruegeria</taxon>
    </lineage>
</organism>
<evidence type="ECO:0000256" key="2">
    <source>
        <dbReference type="PROSITE-ProRule" id="PRU00703"/>
    </source>
</evidence>
<dbReference type="InterPro" id="IPR000644">
    <property type="entry name" value="CBS_dom"/>
</dbReference>
<evidence type="ECO:0000256" key="1">
    <source>
        <dbReference type="ARBA" id="ARBA00023122"/>
    </source>
</evidence>
<dbReference type="PANTHER" id="PTHR43080">
    <property type="entry name" value="CBS DOMAIN-CONTAINING PROTEIN CBSX3, MITOCHONDRIAL"/>
    <property type="match status" value="1"/>
</dbReference>
<evidence type="ECO:0000313" key="5">
    <source>
        <dbReference type="EMBL" id="SLN43441.1"/>
    </source>
</evidence>
<evidence type="ECO:0000313" key="6">
    <source>
        <dbReference type="Proteomes" id="UP000193409"/>
    </source>
</evidence>
<dbReference type="CDD" id="cd04623">
    <property type="entry name" value="CBS_pair_bac_euk"/>
    <property type="match status" value="1"/>
</dbReference>
<name>A0A1Y5SN81_9RHOB</name>
<dbReference type="InterPro" id="IPR044725">
    <property type="entry name" value="CBSX3_CBS_dom"/>
</dbReference>
<feature type="domain" description="CBS" evidence="4">
    <location>
        <begin position="38"/>
        <end position="97"/>
    </location>
</feature>
<dbReference type="RefSeq" id="WP_085868735.1">
    <property type="nucleotide sequence ID" value="NZ_FWFQ01000014.1"/>
</dbReference>
<evidence type="ECO:0000259" key="4">
    <source>
        <dbReference type="PROSITE" id="PS51371"/>
    </source>
</evidence>
<keyword evidence="1 2" id="KW-0129">CBS domain</keyword>
<dbReference type="SUPFAM" id="SSF54631">
    <property type="entry name" value="CBS-domain pair"/>
    <property type="match status" value="1"/>
</dbReference>
<dbReference type="Gene3D" id="3.10.580.10">
    <property type="entry name" value="CBS-domain"/>
    <property type="match status" value="1"/>
</dbReference>
<proteinExistence type="predicted"/>
<protein>
    <submittedName>
        <fullName evidence="5">Hypoxic response protein 1</fullName>
    </submittedName>
</protein>
<gene>
    <name evidence="5" type="primary">hrp1_1</name>
    <name evidence="5" type="ORF">PSA7680_02184</name>
</gene>
<sequence>MAPTSYQPPVKGDDSKSHSQSVDQMMAMGNATVATILAGKGSDVYAVRPQDSIAEATRVLKEKQIGAVVVKDAAGQLVGILSERDIVRQLADTPGETLGQTVADVMTSSPVTCTPDEPLLEMMKRMTEGRFRHLPVLDGERLVGIITIGDVVSYRLRELEYEALKMKQMIVG</sequence>
<feature type="domain" description="CBS" evidence="4">
    <location>
        <begin position="106"/>
        <end position="162"/>
    </location>
</feature>
<reference evidence="5 6" key="1">
    <citation type="submission" date="2017-03" db="EMBL/GenBank/DDBJ databases">
        <authorList>
            <person name="Afonso C.L."/>
            <person name="Miller P.J."/>
            <person name="Scott M.A."/>
            <person name="Spackman E."/>
            <person name="Goraichik I."/>
            <person name="Dimitrov K.M."/>
            <person name="Suarez D.L."/>
            <person name="Swayne D.E."/>
        </authorList>
    </citation>
    <scope>NUCLEOTIDE SEQUENCE [LARGE SCALE GENOMIC DNA]</scope>
    <source>
        <strain evidence="5 6">CECT 7680</strain>
    </source>
</reference>
<dbReference type="SMART" id="SM00116">
    <property type="entry name" value="CBS"/>
    <property type="match status" value="2"/>
</dbReference>
<dbReference type="AlphaFoldDB" id="A0A1Y5SN81"/>
<dbReference type="OrthoDB" id="9807125at2"/>
<dbReference type="PANTHER" id="PTHR43080:SF2">
    <property type="entry name" value="CBS DOMAIN-CONTAINING PROTEIN"/>
    <property type="match status" value="1"/>
</dbReference>
<keyword evidence="6" id="KW-1185">Reference proteome</keyword>
<feature type="region of interest" description="Disordered" evidence="3">
    <location>
        <begin position="1"/>
        <end position="21"/>
    </location>
</feature>
<dbReference type="InterPro" id="IPR046342">
    <property type="entry name" value="CBS_dom_sf"/>
</dbReference>
<dbReference type="InterPro" id="IPR051257">
    <property type="entry name" value="Diverse_CBS-Domain"/>
</dbReference>
<dbReference type="Pfam" id="PF00571">
    <property type="entry name" value="CBS"/>
    <property type="match status" value="2"/>
</dbReference>
<dbReference type="Proteomes" id="UP000193409">
    <property type="component" value="Unassembled WGS sequence"/>
</dbReference>
<dbReference type="PROSITE" id="PS51371">
    <property type="entry name" value="CBS"/>
    <property type="match status" value="2"/>
</dbReference>
<accession>A0A1Y5SN81</accession>
<evidence type="ECO:0000256" key="3">
    <source>
        <dbReference type="SAM" id="MobiDB-lite"/>
    </source>
</evidence>